<protein>
    <submittedName>
        <fullName evidence="1">Uncharacterized protein</fullName>
    </submittedName>
</protein>
<organism evidence="1">
    <name type="scientific">viral metagenome</name>
    <dbReference type="NCBI Taxonomy" id="1070528"/>
    <lineage>
        <taxon>unclassified sequences</taxon>
        <taxon>metagenomes</taxon>
        <taxon>organismal metagenomes</taxon>
    </lineage>
</organism>
<sequence>MRLNPKNHNMITFFNNLKLDEEFINKNTKACLKEIHSAIVSCPHYVFSNRSSAQEIKKSVRFQTPIAEGIKDSIYMPKEIQEFIKFTPCRYITYETIQNGRRIIIHFCTYDDDEYDEYVPLMLNVLWVLDKFSHKSCLKSKDFHIYIYFTYFAKILTDGIIASKHINTGVNVKTASCSSKHHENINEIAIYRKEDWFKVFIHESIHSFRLDFSENGKDGLKMLFPVTTDFNLFEAYTEFWAEIINMTYCAMVLDPKFEKVIQNMNIMLQIERRFSLYQAMKILKYMNLTYENVITSSEKYREETNVFSYFVLKLCLMYNFNNFFMCCKKNGKNLLNYDEKKIIRIIDFIEQHYKGEKLLKDIRFMEKLNIKDKDLLNNAKMTLFELI</sequence>
<evidence type="ECO:0000313" key="1">
    <source>
        <dbReference type="EMBL" id="QHT83209.1"/>
    </source>
</evidence>
<dbReference type="EMBL" id="MN740006">
    <property type="protein sequence ID" value="QHT83209.1"/>
    <property type="molecule type" value="Genomic_DNA"/>
</dbReference>
<reference evidence="1" key="1">
    <citation type="journal article" date="2020" name="Nature">
        <title>Giant virus diversity and host interactions through global metagenomics.</title>
        <authorList>
            <person name="Schulz F."/>
            <person name="Roux S."/>
            <person name="Paez-Espino D."/>
            <person name="Jungbluth S."/>
            <person name="Walsh D.A."/>
            <person name="Denef V.J."/>
            <person name="McMahon K.D."/>
            <person name="Konstantinidis K.T."/>
            <person name="Eloe-Fadrosh E.A."/>
            <person name="Kyrpides N.C."/>
            <person name="Woyke T."/>
        </authorList>
    </citation>
    <scope>NUCLEOTIDE SEQUENCE</scope>
    <source>
        <strain evidence="1">GVMAG-M-3300023184-167</strain>
    </source>
</reference>
<name>A0A6C0HRS3_9ZZZZ</name>
<dbReference type="AlphaFoldDB" id="A0A6C0HRS3"/>
<accession>A0A6C0HRS3</accession>
<proteinExistence type="predicted"/>